<protein>
    <submittedName>
        <fullName evidence="1">Uncharacterized protein</fullName>
    </submittedName>
</protein>
<keyword evidence="1" id="KW-0614">Plasmid</keyword>
<sequence length="247" mass="28890">KLTNSPTIANIKVKINYIRQNRKLEISKKMLAWLHKSSLNLRISNQHKIMRARAFDLFKECMIIAIDSFSSNGKLFNIKELKYEFRQVLVNRGYNVVSKGAMIKDFFDHFTGFNKKSEIKLKGIGKTQFHTQETIKNTIIPAEVTRLTAALEFKNKDTIYENAEILTYLLEQILLSKSKIVIMDLFQFDALKDKFSHLSKSRYKKLLEVLNRNIVLIKEKIKVKESQQGRFMLNLHPTAEHRNPEDL</sequence>
<dbReference type="EMBL" id="CP025788">
    <property type="protein sequence ID" value="AWG43369.1"/>
    <property type="molecule type" value="Genomic_DNA"/>
</dbReference>
<accession>A0A2S1LYK4</accession>
<evidence type="ECO:0000313" key="2">
    <source>
        <dbReference type="Proteomes" id="UP000244655"/>
    </source>
</evidence>
<feature type="non-terminal residue" evidence="1">
    <location>
        <position position="1"/>
    </location>
</feature>
<evidence type="ECO:0000313" key="1">
    <source>
        <dbReference type="EMBL" id="AWG43369.1"/>
    </source>
</evidence>
<organism evidence="1 2">
    <name type="scientific">Candidatus Borreliella tachyglossi</name>
    <dbReference type="NCBI Taxonomy" id="1964448"/>
    <lineage>
        <taxon>Bacteria</taxon>
        <taxon>Pseudomonadati</taxon>
        <taxon>Spirochaetota</taxon>
        <taxon>Spirochaetia</taxon>
        <taxon>Spirochaetales</taxon>
        <taxon>Borreliaceae</taxon>
        <taxon>Borreliella</taxon>
    </lineage>
</organism>
<dbReference type="RefSeq" id="WP_159076643.1">
    <property type="nucleotide sequence ID" value="NZ_CP025788.1"/>
</dbReference>
<dbReference type="OrthoDB" id="353055at2"/>
<dbReference type="AlphaFoldDB" id="A0A2S1LYK4"/>
<keyword evidence="2" id="KW-1185">Reference proteome</keyword>
<name>A0A2S1LYK4_9SPIR</name>
<geneLocation type="plasmid" evidence="1 2">
    <name>pl25</name>
</geneLocation>
<proteinExistence type="predicted"/>
<dbReference type="Proteomes" id="UP000244655">
    <property type="component" value="Plasmid pl25"/>
</dbReference>
<gene>
    <name evidence="1" type="ORF">CR532_05055</name>
</gene>
<reference evidence="1 2" key="1">
    <citation type="submission" date="2018-01" db="EMBL/GenBank/DDBJ databases">
        <title>Genome sequence of Borrelia tachyglossi.</title>
        <authorList>
            <person name="Gofton A.W."/>
        </authorList>
    </citation>
    <scope>NUCLEOTIDE SEQUENCE [LARGE SCALE GENOMIC DNA]</scope>
    <source>
        <strain evidence="1 2">Bc-F10-1268</strain>
        <plasmid evidence="1 2">pl25</plasmid>
    </source>
</reference>